<comment type="caution">
    <text evidence="2">The sequence shown here is derived from an EMBL/GenBank/DDBJ whole genome shotgun (WGS) entry which is preliminary data.</text>
</comment>
<protein>
    <recommendedName>
        <fullName evidence="4">Stage III sporulation protein AG</fullName>
    </recommendedName>
</protein>
<evidence type="ECO:0000256" key="1">
    <source>
        <dbReference type="SAM" id="MobiDB-lite"/>
    </source>
</evidence>
<dbReference type="STRING" id="290052.ASU35_09610"/>
<feature type="region of interest" description="Disordered" evidence="1">
    <location>
        <begin position="27"/>
        <end position="47"/>
    </location>
</feature>
<dbReference type="Proteomes" id="UP000054874">
    <property type="component" value="Unassembled WGS sequence"/>
</dbReference>
<reference evidence="2 3" key="1">
    <citation type="submission" date="2015-11" db="EMBL/GenBank/DDBJ databases">
        <title>Butyribacter intestini gen. nov., sp. nov., a butyric acid-producing bacterium of the family Lachnospiraceae isolated from the human faeces.</title>
        <authorList>
            <person name="Zou Y."/>
            <person name="Xue W."/>
            <person name="Luo G."/>
            <person name="Lv M."/>
        </authorList>
    </citation>
    <scope>NUCLEOTIDE SEQUENCE [LARGE SCALE GENOMIC DNA]</scope>
    <source>
        <strain evidence="2 3">ACET-33324</strain>
    </source>
</reference>
<proteinExistence type="predicted"/>
<dbReference type="EMBL" id="LNAM01000148">
    <property type="protein sequence ID" value="KSV59321.1"/>
    <property type="molecule type" value="Genomic_DNA"/>
</dbReference>
<accession>A0A0V8QGW0</accession>
<keyword evidence="3" id="KW-1185">Reference proteome</keyword>
<name>A0A0V8QGW0_9FIRM</name>
<dbReference type="OrthoDB" id="2061035at2"/>
<gene>
    <name evidence="2" type="ORF">ASU35_09610</name>
</gene>
<feature type="compositionally biased region" description="Basic and acidic residues" evidence="1">
    <location>
        <begin position="29"/>
        <end position="44"/>
    </location>
</feature>
<evidence type="ECO:0000313" key="3">
    <source>
        <dbReference type="Proteomes" id="UP000054874"/>
    </source>
</evidence>
<sequence length="181" mass="20365">MEKLGKDKLIILFLCGVFLLVLSWPTGSSKREKSNSGTEERKVAETVPQEEYVQKLEKKLENMLSKLEGVKRVKVMITLKNSGEKVTLKDSPYSQETDTQKEDGRATESTRFSTEETTVLVETEEGTEPYVIKEKEPQAEGVLILVEGMERAELKSEISEAVEALFGVPPHKIKVMKMDAE</sequence>
<feature type="compositionally biased region" description="Basic and acidic residues" evidence="1">
    <location>
        <begin position="98"/>
        <end position="108"/>
    </location>
</feature>
<organism evidence="2 3">
    <name type="scientific">Acetivibrio ethanolgignens</name>
    <dbReference type="NCBI Taxonomy" id="290052"/>
    <lineage>
        <taxon>Bacteria</taxon>
        <taxon>Bacillati</taxon>
        <taxon>Bacillota</taxon>
        <taxon>Clostridia</taxon>
        <taxon>Eubacteriales</taxon>
        <taxon>Oscillospiraceae</taxon>
        <taxon>Acetivibrio</taxon>
    </lineage>
</organism>
<dbReference type="RefSeq" id="WP_058352474.1">
    <property type="nucleotide sequence ID" value="NZ_CABMMD010000148.1"/>
</dbReference>
<evidence type="ECO:0000313" key="2">
    <source>
        <dbReference type="EMBL" id="KSV59321.1"/>
    </source>
</evidence>
<feature type="region of interest" description="Disordered" evidence="1">
    <location>
        <begin position="86"/>
        <end position="116"/>
    </location>
</feature>
<evidence type="ECO:0008006" key="4">
    <source>
        <dbReference type="Google" id="ProtNLM"/>
    </source>
</evidence>
<dbReference type="AlphaFoldDB" id="A0A0V8QGW0"/>